<reference evidence="10 11" key="1">
    <citation type="submission" date="2024-09" db="EMBL/GenBank/DDBJ databases">
        <title>Genome sequencing and assembly of Phytophthora oleae, isolate VK10A, causative agent of rot of olive drupes.</title>
        <authorList>
            <person name="Conti Taguali S."/>
            <person name="Riolo M."/>
            <person name="La Spada F."/>
            <person name="Cacciola S.O."/>
            <person name="Dionisio G."/>
        </authorList>
    </citation>
    <scope>NUCLEOTIDE SEQUENCE [LARGE SCALE GENOMIC DNA]</scope>
    <source>
        <strain evidence="10 11">VK10A</strain>
    </source>
</reference>
<dbReference type="EMBL" id="JBIMZQ010000029">
    <property type="protein sequence ID" value="KAL3662948.1"/>
    <property type="molecule type" value="Genomic_DNA"/>
</dbReference>
<evidence type="ECO:0000313" key="10">
    <source>
        <dbReference type="EMBL" id="KAL3662948.1"/>
    </source>
</evidence>
<proteinExistence type="inferred from homology"/>
<dbReference type="GO" id="GO:0016301">
    <property type="term" value="F:kinase activity"/>
    <property type="evidence" value="ECO:0007669"/>
    <property type="project" value="UniProtKB-KW"/>
</dbReference>
<dbReference type="InterPro" id="IPR027417">
    <property type="entry name" value="P-loop_NTPase"/>
</dbReference>
<evidence type="ECO:0000256" key="6">
    <source>
        <dbReference type="PROSITE-ProRule" id="PRU00706"/>
    </source>
</evidence>
<dbReference type="PANTHER" id="PTHR46161">
    <property type="entry name" value="NUCLEOSIDE DIPHOSPHATE KINASE"/>
    <property type="match status" value="1"/>
</dbReference>
<dbReference type="Gene3D" id="3.30.70.141">
    <property type="entry name" value="Nucleoside diphosphate kinase-like domain"/>
    <property type="match status" value="2"/>
</dbReference>
<comment type="similarity">
    <text evidence="1 6 7">Belongs to the NDK family.</text>
</comment>
<dbReference type="InterPro" id="IPR034907">
    <property type="entry name" value="NDK-like_dom"/>
</dbReference>
<dbReference type="PANTHER" id="PTHR46161:SF3">
    <property type="entry name" value="NUCLEOSIDE DIPHOSPHATE KINASE DDB_G0292928-RELATED"/>
    <property type="match status" value="1"/>
</dbReference>
<dbReference type="SMART" id="SM00562">
    <property type="entry name" value="NDK"/>
    <property type="match status" value="1"/>
</dbReference>
<name>A0ABD3F875_9STRA</name>
<evidence type="ECO:0000256" key="2">
    <source>
        <dbReference type="ARBA" id="ARBA00022679"/>
    </source>
</evidence>
<dbReference type="PROSITE" id="PS51374">
    <property type="entry name" value="NDPK_LIKE"/>
    <property type="match status" value="1"/>
</dbReference>
<dbReference type="GO" id="GO:0005524">
    <property type="term" value="F:ATP binding"/>
    <property type="evidence" value="ECO:0007669"/>
    <property type="project" value="UniProtKB-KW"/>
</dbReference>
<feature type="active site" description="Pros-phosphohistidine intermediate" evidence="6">
    <location>
        <position position="490"/>
    </location>
</feature>
<evidence type="ECO:0000256" key="1">
    <source>
        <dbReference type="ARBA" id="ARBA00008142"/>
    </source>
</evidence>
<feature type="binding site" evidence="6">
    <location>
        <position position="429"/>
    </location>
    <ligand>
        <name>ATP</name>
        <dbReference type="ChEBI" id="CHEBI:30616"/>
    </ligand>
</feature>
<dbReference type="Pfam" id="PF00334">
    <property type="entry name" value="NDK"/>
    <property type="match status" value="2"/>
</dbReference>
<feature type="binding site" evidence="6">
    <location>
        <position position="380"/>
    </location>
    <ligand>
        <name>ATP</name>
        <dbReference type="ChEBI" id="CHEBI:30616"/>
    </ligand>
</feature>
<feature type="binding site" evidence="6">
    <location>
        <position position="457"/>
    </location>
    <ligand>
        <name>ATP</name>
        <dbReference type="ChEBI" id="CHEBI:30616"/>
    </ligand>
</feature>
<feature type="region of interest" description="Disordered" evidence="8">
    <location>
        <begin position="1157"/>
        <end position="1179"/>
    </location>
</feature>
<dbReference type="InterPro" id="IPR001564">
    <property type="entry name" value="Nucleoside_diP_kinase"/>
</dbReference>
<dbReference type="PRINTS" id="PR01243">
    <property type="entry name" value="NUCDPKINASE"/>
</dbReference>
<evidence type="ECO:0000256" key="4">
    <source>
        <dbReference type="ARBA" id="ARBA00022777"/>
    </source>
</evidence>
<sequence>MGGDAFVVVFLKPEISTGFFKFTSVDPSDADAAPSSSIPGVSAVEAEFLLPNGRILPTVISRIKAKGFEIVDQRMNQLTKAEARDLFSYEQQCRFNDDEQAFAAFLNSISSGPTLSLVLKLPAAVALGEANAAIKKWVELAGDWDPVVARKKALAAYIPHDQWPLRALCGLNSIQNGISSSPHVCCSRRERLFLLPPAVPQLERGTIVLLPSFHTNFPGGKEFLLAIIAKETRAIIVENSDNFSLSDDQVITLCGLTRSSEGPIQQTCDSVVQLAQGIIGNKGIDVIVLEGLDLSYSLRFAVGPANVKLARLYFPDSVRAQVPSKLPSVELPAGLYPAEAADDDALGFESGLFLCLDPKLNIGNIPQKGVPIEATLGLIKPNTACKPDVVAEILRMINLFGFTVENQRRLLLSRDQAGAFYAEHRGKAFFETLLGFMTSGEIVALHLSRPHAIKAWRGLMGPTNSNKARETHPWTLRARFGVDGTRNATHGSDATTSAARELPFFFGTALSASSTALKLPSTDLLKVKTVAQRLLILSETSESTVEKILTQGLKELMEKKLSDPLEACRWLGEWLVTYRSRGLEKEPEEHGEISREMKPNSVKQSVKVLKTSNARKVVAITLDKSVADDMRSAVAKILLKQLEEAQYEVVNVAVELKKYTALDVAVANLVKTLKGCGRRRCVLFNCEEFTQNSVFHREFQSQAPADWQMNFLVHLDLQKGASSTASSIDVPFFHFTLPGNTQNLEKAGALDGLFQTVFDPYIVLLVDPKELIPVAIWTEVTKHFGFHLLTFETFVTFVKNSSDKSNDTRLLQELLRSGSNLPSTLILTILRRVTIGSQPGNSGCKQKFVLFGFPWSDIQATELEQIIGRPQSVLLVGERQKFNSTANSSDFPAWTTAFRKKGLVSRVWVDSSVKADRVAVISALHGALSPVVGCFVGKCDRQELLQLQIVAKTQGFIWIEGVPSVQKLSELLLRGHAGREKYLLYGYPQTSAQASELLDVVGAPAFVIYNSPVAPELLAVFDAYPTIAQLDLASSTVNESKLRSIFFRKQVVAVVGSVHALPMHELRDVVGPLGYDVIDFKHAQGFDQRDDIGDEQLYAFERQVQAVQAPRCLVVGAPESPGFYQALEARIGCLKLRVVILQHVQVRVRAPDAIDDEDLEDYSDEEQGRVQMDGNDSGDDNASGGIRWCKVMQALSPQLSQLLQTSNASMSIGVIGFLSSGTSRVVQDVVAKLRPQLFGVVGHPFSFYQSAARAVCRRHLVGFIDLTHVPSSLEALEILETLVATTSHSVYCLDGFPRSSLPDASKTRASSISPPRYVAQQLWELNRRLGAFTTLIRFTTALEVLEERTPEHITRRMLDVAQDDLELASDDLVEWFATGKTRRTINEVTCDRALEEAKEEMDKALERILRPTIKKRGEC</sequence>
<feature type="binding site" evidence="6">
    <location>
        <position position="487"/>
    </location>
    <ligand>
        <name>ATP</name>
        <dbReference type="ChEBI" id="CHEBI:30616"/>
    </ligand>
</feature>
<dbReference type="Proteomes" id="UP001632037">
    <property type="component" value="Unassembled WGS sequence"/>
</dbReference>
<comment type="caution">
    <text evidence="10">The sequence shown here is derived from an EMBL/GenBank/DDBJ whole genome shotgun (WGS) entry which is preliminary data.</text>
</comment>
<evidence type="ECO:0000256" key="7">
    <source>
        <dbReference type="RuleBase" id="RU004011"/>
    </source>
</evidence>
<gene>
    <name evidence="10" type="ORF">V7S43_011894</name>
</gene>
<dbReference type="SUPFAM" id="SSF54919">
    <property type="entry name" value="Nucleoside diphosphate kinase, NDK"/>
    <property type="match status" value="2"/>
</dbReference>
<keyword evidence="5" id="KW-0067">ATP-binding</keyword>
<evidence type="ECO:0000259" key="9">
    <source>
        <dbReference type="SMART" id="SM00562"/>
    </source>
</evidence>
<accession>A0ABD3F875</accession>
<dbReference type="InterPro" id="IPR036850">
    <property type="entry name" value="NDK-like_dom_sf"/>
</dbReference>
<evidence type="ECO:0000256" key="5">
    <source>
        <dbReference type="ARBA" id="ARBA00022840"/>
    </source>
</evidence>
<evidence type="ECO:0000256" key="3">
    <source>
        <dbReference type="ARBA" id="ARBA00022741"/>
    </source>
</evidence>
<feature type="binding site" evidence="6">
    <location>
        <position position="463"/>
    </location>
    <ligand>
        <name>ATP</name>
        <dbReference type="ChEBI" id="CHEBI:30616"/>
    </ligand>
</feature>
<evidence type="ECO:0000256" key="8">
    <source>
        <dbReference type="SAM" id="MobiDB-lite"/>
    </source>
</evidence>
<keyword evidence="3" id="KW-0547">Nucleotide-binding</keyword>
<dbReference type="Gene3D" id="3.40.50.300">
    <property type="entry name" value="P-loop containing nucleotide triphosphate hydrolases"/>
    <property type="match status" value="1"/>
</dbReference>
<feature type="binding site" evidence="6">
    <location>
        <position position="477"/>
    </location>
    <ligand>
        <name>ATP</name>
        <dbReference type="ChEBI" id="CHEBI:30616"/>
    </ligand>
</feature>
<feature type="domain" description="Nucleoside diphosphate kinase-like" evidence="9">
    <location>
        <begin position="372"/>
        <end position="513"/>
    </location>
</feature>
<evidence type="ECO:0000313" key="11">
    <source>
        <dbReference type="Proteomes" id="UP001632037"/>
    </source>
</evidence>
<organism evidence="10 11">
    <name type="scientific">Phytophthora oleae</name>
    <dbReference type="NCBI Taxonomy" id="2107226"/>
    <lineage>
        <taxon>Eukaryota</taxon>
        <taxon>Sar</taxon>
        <taxon>Stramenopiles</taxon>
        <taxon>Oomycota</taxon>
        <taxon>Peronosporomycetes</taxon>
        <taxon>Peronosporales</taxon>
        <taxon>Peronosporaceae</taxon>
        <taxon>Phytophthora</taxon>
    </lineage>
</organism>
<protein>
    <recommendedName>
        <fullName evidence="9">Nucleoside diphosphate kinase-like domain-containing protein</fullName>
    </recommendedName>
</protein>
<keyword evidence="4" id="KW-0418">Kinase</keyword>
<keyword evidence="11" id="KW-1185">Reference proteome</keyword>
<keyword evidence="2" id="KW-0808">Transferase</keyword>